<evidence type="ECO:0000256" key="5">
    <source>
        <dbReference type="PROSITE-ProRule" id="PRU01248"/>
    </source>
</evidence>
<dbReference type="OrthoDB" id="9806835at2"/>
<dbReference type="GO" id="GO:0003677">
    <property type="term" value="F:DNA binding"/>
    <property type="evidence" value="ECO:0007669"/>
    <property type="project" value="UniProtKB-UniRule"/>
</dbReference>
<keyword evidence="9" id="KW-1185">Reference proteome</keyword>
<organism evidence="8 9">
    <name type="scientific">Tenacibaculum skagerrakense</name>
    <dbReference type="NCBI Taxonomy" id="186571"/>
    <lineage>
        <taxon>Bacteria</taxon>
        <taxon>Pseudomonadati</taxon>
        <taxon>Bacteroidota</taxon>
        <taxon>Flavobacteriia</taxon>
        <taxon>Flavobacteriales</taxon>
        <taxon>Flavobacteriaceae</taxon>
        <taxon>Tenacibaculum</taxon>
    </lineage>
</organism>
<keyword evidence="2" id="KW-0229">DNA integration</keyword>
<dbReference type="InterPro" id="IPR013762">
    <property type="entry name" value="Integrase-like_cat_sf"/>
</dbReference>
<dbReference type="InterPro" id="IPR050090">
    <property type="entry name" value="Tyrosine_recombinase_XerCD"/>
</dbReference>
<dbReference type="PROSITE" id="PS51900">
    <property type="entry name" value="CB"/>
    <property type="match status" value="1"/>
</dbReference>
<feature type="domain" description="Core-binding (CB)" evidence="7">
    <location>
        <begin position="1"/>
        <end position="85"/>
    </location>
</feature>
<dbReference type="InterPro" id="IPR044068">
    <property type="entry name" value="CB"/>
</dbReference>
<proteinExistence type="inferred from homology"/>
<keyword evidence="3 5" id="KW-0238">DNA-binding</keyword>
<evidence type="ECO:0000256" key="4">
    <source>
        <dbReference type="ARBA" id="ARBA00023172"/>
    </source>
</evidence>
<dbReference type="AlphaFoldDB" id="A0A4V2SLX1"/>
<evidence type="ECO:0000313" key="9">
    <source>
        <dbReference type="Proteomes" id="UP000294564"/>
    </source>
</evidence>
<dbReference type="EMBL" id="SLXM01000004">
    <property type="protein sequence ID" value="TCP25126.1"/>
    <property type="molecule type" value="Genomic_DNA"/>
</dbReference>
<evidence type="ECO:0000256" key="3">
    <source>
        <dbReference type="ARBA" id="ARBA00023125"/>
    </source>
</evidence>
<evidence type="ECO:0000313" key="8">
    <source>
        <dbReference type="EMBL" id="TCP25126.1"/>
    </source>
</evidence>
<feature type="domain" description="Tyr recombinase" evidence="6">
    <location>
        <begin position="106"/>
        <end position="289"/>
    </location>
</feature>
<dbReference type="InterPro" id="IPR004107">
    <property type="entry name" value="Integrase_SAM-like_N"/>
</dbReference>
<dbReference type="Gene3D" id="1.10.150.130">
    <property type="match status" value="1"/>
</dbReference>
<comment type="caution">
    <text evidence="8">The sequence shown here is derived from an EMBL/GenBank/DDBJ whole genome shotgun (WGS) entry which is preliminary data.</text>
</comment>
<dbReference type="Pfam" id="PF13495">
    <property type="entry name" value="Phage_int_SAM_4"/>
    <property type="match status" value="1"/>
</dbReference>
<dbReference type="GO" id="GO:0006310">
    <property type="term" value="P:DNA recombination"/>
    <property type="evidence" value="ECO:0007669"/>
    <property type="project" value="UniProtKB-KW"/>
</dbReference>
<evidence type="ECO:0000256" key="2">
    <source>
        <dbReference type="ARBA" id="ARBA00022908"/>
    </source>
</evidence>
<dbReference type="GO" id="GO:0015074">
    <property type="term" value="P:DNA integration"/>
    <property type="evidence" value="ECO:0007669"/>
    <property type="project" value="UniProtKB-KW"/>
</dbReference>
<evidence type="ECO:0000256" key="1">
    <source>
        <dbReference type="ARBA" id="ARBA00008857"/>
    </source>
</evidence>
<keyword evidence="4" id="KW-0233">DNA recombination</keyword>
<evidence type="ECO:0000259" key="6">
    <source>
        <dbReference type="PROSITE" id="PS51898"/>
    </source>
</evidence>
<protein>
    <submittedName>
        <fullName evidence="8">Site-specific recombinase XerD</fullName>
    </submittedName>
</protein>
<reference evidence="8 9" key="1">
    <citation type="submission" date="2019-03" db="EMBL/GenBank/DDBJ databases">
        <title>Genomic Encyclopedia of Type Strains, Phase IV (KMG-IV): sequencing the most valuable type-strain genomes for metagenomic binning, comparative biology and taxonomic classification.</title>
        <authorList>
            <person name="Goeker M."/>
        </authorList>
    </citation>
    <scope>NUCLEOTIDE SEQUENCE [LARGE SCALE GENOMIC DNA]</scope>
    <source>
        <strain evidence="8 9">DSM 14836</strain>
    </source>
</reference>
<dbReference type="Gene3D" id="1.10.443.10">
    <property type="entry name" value="Intergrase catalytic core"/>
    <property type="match status" value="1"/>
</dbReference>
<gene>
    <name evidence="8" type="ORF">EV195_104159</name>
</gene>
<comment type="similarity">
    <text evidence="1">Belongs to the 'phage' integrase family.</text>
</comment>
<dbReference type="InterPro" id="IPR011010">
    <property type="entry name" value="DNA_brk_join_enz"/>
</dbReference>
<name>A0A4V2SLX1_9FLAO</name>
<dbReference type="InterPro" id="IPR010998">
    <property type="entry name" value="Integrase_recombinase_N"/>
</dbReference>
<sequence>MHIEQLLENFCNYSKFIKGLTDNTIKRYKENIQNFIAITEIENFDDLDEKKVLNFFFLGRVEKKWKATTYRTYYMTLVVFLDWAIANNHLETNYVKGIELPKIPKALPKNLSKQQTNRILETALNFPCSHRFIRYRNHAILSTFVFAGIRKDELFKLTLDDVDIQNRTLFINGKGEKQRIIPISYRLAEILERYFKERQKLKKTCPAFFTSFRLNKPYTDAGLRRVVSSIRKCSGIYFRPHVLRHTFATLMLEGGCDIYSLSKMMGHNDIKTTTLYLSASAEHLRNVLLKHPLEKISF</sequence>
<dbReference type="Pfam" id="PF00589">
    <property type="entry name" value="Phage_integrase"/>
    <property type="match status" value="1"/>
</dbReference>
<dbReference type="SUPFAM" id="SSF56349">
    <property type="entry name" value="DNA breaking-rejoining enzymes"/>
    <property type="match status" value="1"/>
</dbReference>
<dbReference type="PANTHER" id="PTHR30349:SF41">
    <property type="entry name" value="INTEGRASE_RECOMBINASE PROTEIN MJ0367-RELATED"/>
    <property type="match status" value="1"/>
</dbReference>
<dbReference type="Proteomes" id="UP000294564">
    <property type="component" value="Unassembled WGS sequence"/>
</dbReference>
<dbReference type="RefSeq" id="WP_132794511.1">
    <property type="nucleotide sequence ID" value="NZ_SLXM01000004.1"/>
</dbReference>
<dbReference type="InterPro" id="IPR002104">
    <property type="entry name" value="Integrase_catalytic"/>
</dbReference>
<accession>A0A4V2SLX1</accession>
<dbReference type="PROSITE" id="PS51898">
    <property type="entry name" value="TYR_RECOMBINASE"/>
    <property type="match status" value="1"/>
</dbReference>
<dbReference type="PANTHER" id="PTHR30349">
    <property type="entry name" value="PHAGE INTEGRASE-RELATED"/>
    <property type="match status" value="1"/>
</dbReference>
<evidence type="ECO:0000259" key="7">
    <source>
        <dbReference type="PROSITE" id="PS51900"/>
    </source>
</evidence>